<dbReference type="OrthoDB" id="4990598at2"/>
<proteinExistence type="inferred from homology"/>
<gene>
    <name evidence="9" type="ORF">EV191_10141</name>
</gene>
<feature type="compositionally biased region" description="Polar residues" evidence="6">
    <location>
        <begin position="467"/>
        <end position="484"/>
    </location>
</feature>
<dbReference type="GO" id="GO:0003677">
    <property type="term" value="F:DNA binding"/>
    <property type="evidence" value="ECO:0007669"/>
    <property type="project" value="UniProtKB-KW"/>
</dbReference>
<feature type="domain" description="RNA polymerase sigma-70 region 2" evidence="7">
    <location>
        <begin position="31"/>
        <end position="99"/>
    </location>
</feature>
<feature type="compositionally biased region" description="Pro residues" evidence="6">
    <location>
        <begin position="346"/>
        <end position="409"/>
    </location>
</feature>
<feature type="region of interest" description="Disordered" evidence="6">
    <location>
        <begin position="593"/>
        <end position="615"/>
    </location>
</feature>
<keyword evidence="3" id="KW-0731">Sigma factor</keyword>
<evidence type="ECO:0000259" key="8">
    <source>
        <dbReference type="Pfam" id="PF13490"/>
    </source>
</evidence>
<evidence type="ECO:0000256" key="1">
    <source>
        <dbReference type="ARBA" id="ARBA00010641"/>
    </source>
</evidence>
<feature type="compositionally biased region" description="Polar residues" evidence="6">
    <location>
        <begin position="593"/>
        <end position="614"/>
    </location>
</feature>
<dbReference type="SUPFAM" id="SSF88946">
    <property type="entry name" value="Sigma2 domain of RNA polymerase sigma factors"/>
    <property type="match status" value="1"/>
</dbReference>
<dbReference type="GO" id="GO:0006352">
    <property type="term" value="P:DNA-templated transcription initiation"/>
    <property type="evidence" value="ECO:0007669"/>
    <property type="project" value="InterPro"/>
</dbReference>
<dbReference type="RefSeq" id="WP_132874762.1">
    <property type="nucleotide sequence ID" value="NZ_SLXQ01000001.1"/>
</dbReference>
<protein>
    <submittedName>
        <fullName evidence="9">RNA polymerase sigma factor (Sigma-70 family)</fullName>
    </submittedName>
</protein>
<sequence length="777" mass="80108">MSTVPADVHGSSDAELIASVRDGQIEAYGTLYERHVAAAYNLARQLARSPAEADDLVSEAFSKVLDTLRNGRGPDSAFRAYLLTSLRHTAYDKTRRDRKVEYSDDVSTVGGVSAEAVSIPFQDTAVAGLERSLAARAFATLPERWQTVLWHTEIEQQSPAEVAPILGLTANGVSALAYRAREGLRQAYLQVHLAETTAERCRATADRLGAHVRDGLSKRERAQVEAHLDECDECRALAAELADVNGALRAIIAPLVLGGAVTAYLTTAGAAKASAATAGLAAAASGSAGSGVAGAAASGPRQFVGVGASGVAMVAAVTVAMAAGGGPAEIPTAAPPQEPPAAEQPAQPPAQQNPPAPQNPPAAPNPPAPPPAQPEQPPPAEPPAEPPPPEDPPQEQPGPPSLNAEPPPSVHLVPGGGPAELPITVRNTGDSTSEPVESTLNLPDGVRATSGNNLSGSKPLRFDAPRLTTQGQPSANQVSCPAGSGTVSCRSAAGLRPGQSVTLLYRLIADESASGGHITGTVVAGAQVNIQVNVKVNVTPPEVRDDVRLTAHAEDPGIWPWFWGRPVVHAVARNTGESTNTVTITLDAEGTATLSRPNTDCSSDGASTTCTTTEPIEPGERLNLRVKLSDRQYEDREVGLTATLGSATDATTVTLPGWPWPWPWPGPPDEHPTTIPNTPDVDRPEPSGTPEQPSSGNPSPSNEQGKPTGTPTPSGTPTPTGTPGSPSTPPSNSGEEAKPTSTREESSSSTSTQSRSPAPTSTSGPALNRVPGGTWYF</sequence>
<keyword evidence="10" id="KW-1185">Reference proteome</keyword>
<evidence type="ECO:0000313" key="9">
    <source>
        <dbReference type="EMBL" id="TCP56101.1"/>
    </source>
</evidence>
<dbReference type="Gene3D" id="1.10.10.1320">
    <property type="entry name" value="Anti-sigma factor, zinc-finger domain"/>
    <property type="match status" value="1"/>
</dbReference>
<reference evidence="9 10" key="1">
    <citation type="submission" date="2019-03" db="EMBL/GenBank/DDBJ databases">
        <title>Genomic Encyclopedia of Type Strains, Phase IV (KMG-IV): sequencing the most valuable type-strain genomes for metagenomic binning, comparative biology and taxonomic classification.</title>
        <authorList>
            <person name="Goeker M."/>
        </authorList>
    </citation>
    <scope>NUCLEOTIDE SEQUENCE [LARGE SCALE GENOMIC DNA]</scope>
    <source>
        <strain evidence="9 10">DSM 45765</strain>
    </source>
</reference>
<evidence type="ECO:0000313" key="10">
    <source>
        <dbReference type="Proteomes" id="UP000294911"/>
    </source>
</evidence>
<comment type="caution">
    <text evidence="9">The sequence shown here is derived from an EMBL/GenBank/DDBJ whole genome shotgun (WGS) entry which is preliminary data.</text>
</comment>
<feature type="compositionally biased region" description="Polar residues" evidence="6">
    <location>
        <begin position="425"/>
        <end position="441"/>
    </location>
</feature>
<feature type="compositionally biased region" description="Polar residues" evidence="6">
    <location>
        <begin position="689"/>
        <end position="705"/>
    </location>
</feature>
<feature type="region of interest" description="Disordered" evidence="6">
    <location>
        <begin position="651"/>
        <end position="777"/>
    </location>
</feature>
<dbReference type="NCBIfam" id="TIGR02937">
    <property type="entry name" value="sigma70-ECF"/>
    <property type="match status" value="1"/>
</dbReference>
<feature type="compositionally biased region" description="Pro residues" evidence="6">
    <location>
        <begin position="658"/>
        <end position="667"/>
    </location>
</feature>
<dbReference type="InterPro" id="IPR036388">
    <property type="entry name" value="WH-like_DNA-bd_sf"/>
</dbReference>
<evidence type="ECO:0000256" key="3">
    <source>
        <dbReference type="ARBA" id="ARBA00023082"/>
    </source>
</evidence>
<accession>A0A4R2R8W5</accession>
<evidence type="ECO:0000256" key="4">
    <source>
        <dbReference type="ARBA" id="ARBA00023125"/>
    </source>
</evidence>
<feature type="domain" description="Putative zinc-finger" evidence="8">
    <location>
        <begin position="201"/>
        <end position="235"/>
    </location>
</feature>
<feature type="compositionally biased region" description="Low complexity" evidence="6">
    <location>
        <begin position="707"/>
        <end position="725"/>
    </location>
</feature>
<dbReference type="InterPro" id="IPR027383">
    <property type="entry name" value="Znf_put"/>
</dbReference>
<evidence type="ECO:0000256" key="2">
    <source>
        <dbReference type="ARBA" id="ARBA00023015"/>
    </source>
</evidence>
<dbReference type="InterPro" id="IPR007627">
    <property type="entry name" value="RNA_pol_sigma70_r2"/>
</dbReference>
<dbReference type="PANTHER" id="PTHR43133:SF8">
    <property type="entry name" value="RNA POLYMERASE SIGMA FACTOR HI_1459-RELATED"/>
    <property type="match status" value="1"/>
</dbReference>
<dbReference type="Gene3D" id="1.10.10.10">
    <property type="entry name" value="Winged helix-like DNA-binding domain superfamily/Winged helix DNA-binding domain"/>
    <property type="match status" value="1"/>
</dbReference>
<dbReference type="Pfam" id="PF13490">
    <property type="entry name" value="zf-HC2"/>
    <property type="match status" value="1"/>
</dbReference>
<evidence type="ECO:0000256" key="6">
    <source>
        <dbReference type="SAM" id="MobiDB-lite"/>
    </source>
</evidence>
<dbReference type="Proteomes" id="UP000294911">
    <property type="component" value="Unassembled WGS sequence"/>
</dbReference>
<name>A0A4R2R8W5_9PSEU</name>
<dbReference type="InterPro" id="IPR013324">
    <property type="entry name" value="RNA_pol_sigma_r3/r4-like"/>
</dbReference>
<keyword evidence="2" id="KW-0805">Transcription regulation</keyword>
<comment type="similarity">
    <text evidence="1">Belongs to the sigma-70 factor family. ECF subfamily.</text>
</comment>
<evidence type="ECO:0000256" key="5">
    <source>
        <dbReference type="ARBA" id="ARBA00023163"/>
    </source>
</evidence>
<dbReference type="GO" id="GO:0016987">
    <property type="term" value="F:sigma factor activity"/>
    <property type="evidence" value="ECO:0007669"/>
    <property type="project" value="UniProtKB-KW"/>
</dbReference>
<organism evidence="9 10">
    <name type="scientific">Tamaricihabitans halophyticus</name>
    <dbReference type="NCBI Taxonomy" id="1262583"/>
    <lineage>
        <taxon>Bacteria</taxon>
        <taxon>Bacillati</taxon>
        <taxon>Actinomycetota</taxon>
        <taxon>Actinomycetes</taxon>
        <taxon>Pseudonocardiales</taxon>
        <taxon>Pseudonocardiaceae</taxon>
        <taxon>Tamaricihabitans</taxon>
    </lineage>
</organism>
<dbReference type="Pfam" id="PF04542">
    <property type="entry name" value="Sigma70_r2"/>
    <property type="match status" value="1"/>
</dbReference>
<keyword evidence="4" id="KW-0238">DNA-binding</keyword>
<dbReference type="InterPro" id="IPR013325">
    <property type="entry name" value="RNA_pol_sigma_r2"/>
</dbReference>
<keyword evidence="5" id="KW-0804">Transcription</keyword>
<evidence type="ECO:0000259" key="7">
    <source>
        <dbReference type="Pfam" id="PF04542"/>
    </source>
</evidence>
<dbReference type="InterPro" id="IPR039425">
    <property type="entry name" value="RNA_pol_sigma-70-like"/>
</dbReference>
<dbReference type="SUPFAM" id="SSF88659">
    <property type="entry name" value="Sigma3 and sigma4 domains of RNA polymerase sigma factors"/>
    <property type="match status" value="1"/>
</dbReference>
<feature type="region of interest" description="Disordered" evidence="6">
    <location>
        <begin position="328"/>
        <end position="484"/>
    </location>
</feature>
<dbReference type="EMBL" id="SLXQ01000001">
    <property type="protein sequence ID" value="TCP56101.1"/>
    <property type="molecule type" value="Genomic_DNA"/>
</dbReference>
<dbReference type="InterPro" id="IPR014284">
    <property type="entry name" value="RNA_pol_sigma-70_dom"/>
</dbReference>
<dbReference type="Gene3D" id="1.10.1740.10">
    <property type="match status" value="1"/>
</dbReference>
<feature type="compositionally biased region" description="Basic and acidic residues" evidence="6">
    <location>
        <begin position="735"/>
        <end position="746"/>
    </location>
</feature>
<dbReference type="InterPro" id="IPR041916">
    <property type="entry name" value="Anti_sigma_zinc_sf"/>
</dbReference>
<dbReference type="PANTHER" id="PTHR43133">
    <property type="entry name" value="RNA POLYMERASE ECF-TYPE SIGMA FACTO"/>
    <property type="match status" value="1"/>
</dbReference>
<dbReference type="AlphaFoldDB" id="A0A4R2R8W5"/>
<feature type="compositionally biased region" description="Low complexity" evidence="6">
    <location>
        <begin position="747"/>
        <end position="763"/>
    </location>
</feature>